<feature type="domain" description="Coenzyme Q-binding protein COQ10 START" evidence="3">
    <location>
        <begin position="10"/>
        <end position="106"/>
    </location>
</feature>
<dbReference type="Gene3D" id="3.30.530.20">
    <property type="match status" value="1"/>
</dbReference>
<feature type="compositionally biased region" description="Polar residues" evidence="2">
    <location>
        <begin position="142"/>
        <end position="158"/>
    </location>
</feature>
<feature type="region of interest" description="Disordered" evidence="2">
    <location>
        <begin position="138"/>
        <end position="195"/>
    </location>
</feature>
<dbReference type="PANTHER" id="PTHR33824">
    <property type="entry name" value="POLYKETIDE CYCLASE/DEHYDRASE AND LIPID TRANSPORT SUPERFAMILY PROTEIN"/>
    <property type="match status" value="1"/>
</dbReference>
<organism evidence="4 5">
    <name type="scientific">Noviherbaspirillum denitrificans</name>
    <dbReference type="NCBI Taxonomy" id="1968433"/>
    <lineage>
        <taxon>Bacteria</taxon>
        <taxon>Pseudomonadati</taxon>
        <taxon>Pseudomonadota</taxon>
        <taxon>Betaproteobacteria</taxon>
        <taxon>Burkholderiales</taxon>
        <taxon>Oxalobacteraceae</taxon>
        <taxon>Noviherbaspirillum</taxon>
    </lineage>
</organism>
<dbReference type="CDD" id="cd07817">
    <property type="entry name" value="SRPBCC_8"/>
    <property type="match status" value="1"/>
</dbReference>
<dbReference type="InterPro" id="IPR023393">
    <property type="entry name" value="START-like_dom_sf"/>
</dbReference>
<dbReference type="Proteomes" id="UP000197535">
    <property type="component" value="Unassembled WGS sequence"/>
</dbReference>
<evidence type="ECO:0000259" key="3">
    <source>
        <dbReference type="Pfam" id="PF03364"/>
    </source>
</evidence>
<comment type="similarity">
    <text evidence="1">Belongs to the ribosome association toxin RatA family.</text>
</comment>
<dbReference type="InterPro" id="IPR047137">
    <property type="entry name" value="ORF3"/>
</dbReference>
<dbReference type="EMBL" id="LSTO01000001">
    <property type="protein sequence ID" value="OWW22116.1"/>
    <property type="molecule type" value="Genomic_DNA"/>
</dbReference>
<dbReference type="RefSeq" id="WP_170942218.1">
    <property type="nucleotide sequence ID" value="NZ_LSTO01000001.1"/>
</dbReference>
<evidence type="ECO:0000313" key="5">
    <source>
        <dbReference type="Proteomes" id="UP000197535"/>
    </source>
</evidence>
<dbReference type="PANTHER" id="PTHR33824:SF7">
    <property type="entry name" value="POLYKETIDE CYCLASE_DEHYDRASE AND LIPID TRANSPORT SUPERFAMILY PROTEIN"/>
    <property type="match status" value="1"/>
</dbReference>
<dbReference type="InterPro" id="IPR005031">
    <property type="entry name" value="COQ10_START"/>
</dbReference>
<evidence type="ECO:0000256" key="1">
    <source>
        <dbReference type="ARBA" id="ARBA00008918"/>
    </source>
</evidence>
<evidence type="ECO:0000313" key="4">
    <source>
        <dbReference type="EMBL" id="OWW22116.1"/>
    </source>
</evidence>
<proteinExistence type="inferred from homology"/>
<dbReference type="AlphaFoldDB" id="A0A254THJ6"/>
<evidence type="ECO:0000256" key="2">
    <source>
        <dbReference type="SAM" id="MobiDB-lite"/>
    </source>
</evidence>
<dbReference type="SUPFAM" id="SSF55961">
    <property type="entry name" value="Bet v1-like"/>
    <property type="match status" value="1"/>
</dbReference>
<gene>
    <name evidence="4" type="ORF">AYR66_24090</name>
</gene>
<comment type="caution">
    <text evidence="4">The sequence shown here is derived from an EMBL/GenBank/DDBJ whole genome shotgun (WGS) entry which is preliminary data.</text>
</comment>
<accession>A0A254THJ6</accession>
<sequence>MARIQQSIDIGVPVHVVYQQLMQFEDYPRFMQDVETVHQLDNTHLHWSAKMSYQPLEWDSEIVEQIPDRCIAWRNEGGPMQSGKVELQPVGDSQARLTMTVECDPALVPAERSGNPEQMVAMRIEDDLARFKQFMEERDADVQQQQATQSPASLSQAGQDEDDGRYSIAEEQNFDQQSDQARRVGQMPLDFDPPG</sequence>
<reference evidence="4 5" key="1">
    <citation type="submission" date="2016-02" db="EMBL/GenBank/DDBJ databases">
        <authorList>
            <person name="Wen L."/>
            <person name="He K."/>
            <person name="Yang H."/>
        </authorList>
    </citation>
    <scope>NUCLEOTIDE SEQUENCE [LARGE SCALE GENOMIC DNA]</scope>
    <source>
        <strain evidence="4 5">TSA40</strain>
    </source>
</reference>
<dbReference type="Pfam" id="PF03364">
    <property type="entry name" value="Polyketide_cyc"/>
    <property type="match status" value="1"/>
</dbReference>
<keyword evidence="5" id="KW-1185">Reference proteome</keyword>
<name>A0A254THJ6_9BURK</name>
<protein>
    <recommendedName>
        <fullName evidence="3">Coenzyme Q-binding protein COQ10 START domain-containing protein</fullName>
    </recommendedName>
</protein>